<feature type="region of interest" description="Disordered" evidence="1">
    <location>
        <begin position="1"/>
        <end position="253"/>
    </location>
</feature>
<reference evidence="2 3" key="1">
    <citation type="submission" date="2014-02" db="EMBL/GenBank/DDBJ databases">
        <title>Transposable element dynamics among asymbiotic and ectomycorrhizal Amanita fungi.</title>
        <authorList>
            <consortium name="DOE Joint Genome Institute"/>
            <person name="Hess J."/>
            <person name="Skrede I."/>
            <person name="Wolfe B."/>
            <person name="LaButti K."/>
            <person name="Ohm R.A."/>
            <person name="Grigoriev I.V."/>
            <person name="Pringle A."/>
        </authorList>
    </citation>
    <scope>NUCLEOTIDE SEQUENCE [LARGE SCALE GENOMIC DNA]</scope>
    <source>
        <strain evidence="2 3">SKay4041</strain>
    </source>
</reference>
<dbReference type="Proteomes" id="UP000242287">
    <property type="component" value="Unassembled WGS sequence"/>
</dbReference>
<feature type="compositionally biased region" description="Acidic residues" evidence="1">
    <location>
        <begin position="56"/>
        <end position="76"/>
    </location>
</feature>
<feature type="region of interest" description="Disordered" evidence="1">
    <location>
        <begin position="380"/>
        <end position="401"/>
    </location>
</feature>
<evidence type="ECO:0000256" key="1">
    <source>
        <dbReference type="SAM" id="MobiDB-lite"/>
    </source>
</evidence>
<keyword evidence="3" id="KW-1185">Reference proteome</keyword>
<organism evidence="2 3">
    <name type="scientific">Amanita thiersii Skay4041</name>
    <dbReference type="NCBI Taxonomy" id="703135"/>
    <lineage>
        <taxon>Eukaryota</taxon>
        <taxon>Fungi</taxon>
        <taxon>Dikarya</taxon>
        <taxon>Basidiomycota</taxon>
        <taxon>Agaricomycotina</taxon>
        <taxon>Agaricomycetes</taxon>
        <taxon>Agaricomycetidae</taxon>
        <taxon>Agaricales</taxon>
        <taxon>Pluteineae</taxon>
        <taxon>Amanitaceae</taxon>
        <taxon>Amanita</taxon>
    </lineage>
</organism>
<evidence type="ECO:0000313" key="2">
    <source>
        <dbReference type="EMBL" id="PFH49048.1"/>
    </source>
</evidence>
<gene>
    <name evidence="2" type="ORF">AMATHDRAFT_5244</name>
</gene>
<protein>
    <submittedName>
        <fullName evidence="2">Uncharacterized protein</fullName>
    </submittedName>
</protein>
<feature type="compositionally biased region" description="Pro residues" evidence="1">
    <location>
        <begin position="243"/>
        <end position="253"/>
    </location>
</feature>
<dbReference type="OrthoDB" id="3229208at2759"/>
<proteinExistence type="predicted"/>
<dbReference type="EMBL" id="KZ302041">
    <property type="protein sequence ID" value="PFH49048.1"/>
    <property type="molecule type" value="Genomic_DNA"/>
</dbReference>
<dbReference type="AlphaFoldDB" id="A0A2A9NG45"/>
<name>A0A2A9NG45_9AGAR</name>
<feature type="compositionally biased region" description="Basic residues" evidence="1">
    <location>
        <begin position="96"/>
        <end position="108"/>
    </location>
</feature>
<sequence length="420" mass="45120">MDLDVDMDAPQISILREEDSPPPQRKAANSRKSKAANKVKVTEFPYLPKPRKESLSEEDYEEPEVEEDELIDDDDDQLNKPTPTHTRSRSTEAATKRKAPKRKPRKSEKKTEEDKKGKEKPPLQPTFQPNTKPTLVEPSPSEGTGDASIDTVHASEETPSVVTEPPPAPKPTPASKKASPRKPAASRQRVKVTSEKEKLKITIRPTLPPEDVEVASEGGRTATAPSSPLATHMEAHMEGSPEPEVPGPAAPPIPLPEETISLENVPIPIYPLPTKPFPVQPPPKMSTGTAPIIPLDKSGKKVRHWRMAHREIRGIAGGRWFTRTWVGDKESEFATAAAAAARDGDLEKGISLPKLAISAPVGGRKAKGSKSASLAASATVSAAPSRAGSAAPDGHVGVSISSVRAPTKMRIQLGPDEYGD</sequence>
<evidence type="ECO:0000313" key="3">
    <source>
        <dbReference type="Proteomes" id="UP000242287"/>
    </source>
</evidence>
<dbReference type="STRING" id="703135.A0A2A9NG45"/>
<accession>A0A2A9NG45</accession>
<feature type="compositionally biased region" description="Basic residues" evidence="1">
    <location>
        <begin position="28"/>
        <end position="37"/>
    </location>
</feature>
<feature type="compositionally biased region" description="Low complexity" evidence="1">
    <location>
        <begin position="173"/>
        <end position="187"/>
    </location>
</feature>
<feature type="compositionally biased region" description="Low complexity" evidence="1">
    <location>
        <begin position="380"/>
        <end position="392"/>
    </location>
</feature>
<feature type="compositionally biased region" description="Basic and acidic residues" evidence="1">
    <location>
        <begin position="109"/>
        <end position="121"/>
    </location>
</feature>